<comment type="caution">
    <text evidence="2">The sequence shown here is derived from an EMBL/GenBank/DDBJ whole genome shotgun (WGS) entry which is preliminary data.</text>
</comment>
<keyword evidence="3" id="KW-1185">Reference proteome</keyword>
<sequence length="169" mass="18066">MSRLPLSRPLIVATVPPQGETIEIVADEAERAALAAENEVESIERLVARLDVRPTGRDGLSVRGRVEALTTRICVVTLDPFIEAVDEEVEVRFAPETESAARDAIEDGADDAPDPIVAGVVDLGAVVAEFFTLGLDPHPRKPGATFDDAGENRAAASPFAALRDLKRDE</sequence>
<gene>
    <name evidence="2" type="ORF">IHQ68_05905</name>
</gene>
<dbReference type="RefSeq" id="WP_309389789.1">
    <property type="nucleotide sequence ID" value="NZ_JADBEO010000009.1"/>
</dbReference>
<proteinExistence type="predicted"/>
<dbReference type="Pfam" id="PF02620">
    <property type="entry name" value="YceD"/>
    <property type="match status" value="1"/>
</dbReference>
<evidence type="ECO:0000256" key="1">
    <source>
        <dbReference type="SAM" id="Coils"/>
    </source>
</evidence>
<dbReference type="EMBL" id="JADBEO010000009">
    <property type="protein sequence ID" value="MDR4306150.1"/>
    <property type="molecule type" value="Genomic_DNA"/>
</dbReference>
<dbReference type="Proteomes" id="UP001181622">
    <property type="component" value="Unassembled WGS sequence"/>
</dbReference>
<dbReference type="InterPro" id="IPR003772">
    <property type="entry name" value="YceD"/>
</dbReference>
<protein>
    <submittedName>
        <fullName evidence="2">DUF177 domain-containing protein</fullName>
    </submittedName>
</protein>
<accession>A0ABU1DDF8</accession>
<reference evidence="2" key="1">
    <citation type="submission" date="2020-10" db="EMBL/GenBank/DDBJ databases">
        <authorList>
            <person name="Abbas A."/>
            <person name="Razzaq R."/>
            <person name="Waqas M."/>
            <person name="Abbas N."/>
            <person name="Nielsen T.K."/>
            <person name="Hansen L.H."/>
            <person name="Hussain S."/>
            <person name="Shahid M."/>
        </authorList>
    </citation>
    <scope>NUCLEOTIDE SEQUENCE</scope>
    <source>
        <strain evidence="2">S14</strain>
    </source>
</reference>
<feature type="coiled-coil region" evidence="1">
    <location>
        <begin position="26"/>
        <end position="53"/>
    </location>
</feature>
<keyword evidence="1" id="KW-0175">Coiled coil</keyword>
<name>A0ABU1DDF8_9HYPH</name>
<evidence type="ECO:0000313" key="2">
    <source>
        <dbReference type="EMBL" id="MDR4306150.1"/>
    </source>
</evidence>
<organism evidence="2 3">
    <name type="scientific">Chelatococcus sambhunathii</name>
    <dbReference type="NCBI Taxonomy" id="363953"/>
    <lineage>
        <taxon>Bacteria</taxon>
        <taxon>Pseudomonadati</taxon>
        <taxon>Pseudomonadota</taxon>
        <taxon>Alphaproteobacteria</taxon>
        <taxon>Hyphomicrobiales</taxon>
        <taxon>Chelatococcaceae</taxon>
        <taxon>Chelatococcus</taxon>
    </lineage>
</organism>
<evidence type="ECO:0000313" key="3">
    <source>
        <dbReference type="Proteomes" id="UP001181622"/>
    </source>
</evidence>